<evidence type="ECO:0000256" key="1">
    <source>
        <dbReference type="ARBA" id="ARBA00001947"/>
    </source>
</evidence>
<dbReference type="EMBL" id="MZGX01000005">
    <property type="protein sequence ID" value="OPX45198.1"/>
    <property type="molecule type" value="Genomic_DNA"/>
</dbReference>
<dbReference type="AlphaFoldDB" id="A0A1V4SMT1"/>
<feature type="transmembrane region" description="Helical" evidence="7">
    <location>
        <begin position="361"/>
        <end position="377"/>
    </location>
</feature>
<dbReference type="RefSeq" id="WP_080063528.1">
    <property type="nucleotide sequence ID" value="NZ_MZGX01000005.1"/>
</dbReference>
<comment type="subcellular location">
    <subcellularLocation>
        <location evidence="2">Endomembrane system</location>
        <topology evidence="2">Multi-pass membrane protein</topology>
    </subcellularLocation>
</comment>
<evidence type="ECO:0000259" key="8">
    <source>
        <dbReference type="Pfam" id="PF02163"/>
    </source>
</evidence>
<keyword evidence="6 7" id="KW-0472">Membrane</keyword>
<dbReference type="PANTHER" id="PTHR13325:SF3">
    <property type="entry name" value="MEMBRANE-BOUND TRANSCRIPTION FACTOR SITE-2 PROTEASE"/>
    <property type="match status" value="1"/>
</dbReference>
<accession>A0A1V4SMT1</accession>
<feature type="transmembrane region" description="Helical" evidence="7">
    <location>
        <begin position="225"/>
        <end position="249"/>
    </location>
</feature>
<feature type="transmembrane region" description="Helical" evidence="7">
    <location>
        <begin position="162"/>
        <end position="181"/>
    </location>
</feature>
<dbReference type="GO" id="GO:0031293">
    <property type="term" value="P:membrane protein intracellular domain proteolysis"/>
    <property type="evidence" value="ECO:0007669"/>
    <property type="project" value="TreeGrafter"/>
</dbReference>
<dbReference type="PANTHER" id="PTHR13325">
    <property type="entry name" value="PROTEASE M50 MEMBRANE-BOUND TRANSCRIPTION FACTOR SITE 2 PROTEASE"/>
    <property type="match status" value="1"/>
</dbReference>
<feature type="domain" description="Peptidase M50" evidence="8">
    <location>
        <begin position="170"/>
        <end position="249"/>
    </location>
</feature>
<feature type="transmembrane region" description="Helical" evidence="7">
    <location>
        <begin position="261"/>
        <end position="279"/>
    </location>
</feature>
<evidence type="ECO:0000256" key="4">
    <source>
        <dbReference type="ARBA" id="ARBA00022692"/>
    </source>
</evidence>
<comment type="similarity">
    <text evidence="3">Belongs to the peptidase M50B family.</text>
</comment>
<protein>
    <submittedName>
        <fullName evidence="9">Putative peptide zinc metalloprotease protein YydH</fullName>
    </submittedName>
</protein>
<evidence type="ECO:0000256" key="6">
    <source>
        <dbReference type="ARBA" id="ARBA00023136"/>
    </source>
</evidence>
<keyword evidence="9" id="KW-0482">Metalloprotease</keyword>
<organism evidence="9 10">
    <name type="scientific">Ruminiclostridium hungatei</name>
    <name type="common">Clostridium hungatei</name>
    <dbReference type="NCBI Taxonomy" id="48256"/>
    <lineage>
        <taxon>Bacteria</taxon>
        <taxon>Bacillati</taxon>
        <taxon>Bacillota</taxon>
        <taxon>Clostridia</taxon>
        <taxon>Eubacteriales</taxon>
        <taxon>Oscillospiraceae</taxon>
        <taxon>Ruminiclostridium</taxon>
    </lineage>
</organism>
<gene>
    <name evidence="9" type="primary">yydH</name>
    <name evidence="9" type="ORF">CLHUN_10850</name>
</gene>
<feature type="transmembrane region" description="Helical" evidence="7">
    <location>
        <begin position="121"/>
        <end position="142"/>
    </location>
</feature>
<proteinExistence type="inferred from homology"/>
<comment type="cofactor">
    <cofactor evidence="1">
        <name>Zn(2+)</name>
        <dbReference type="ChEBI" id="CHEBI:29105"/>
    </cofactor>
</comment>
<dbReference type="Proteomes" id="UP000191554">
    <property type="component" value="Unassembled WGS sequence"/>
</dbReference>
<evidence type="ECO:0000256" key="2">
    <source>
        <dbReference type="ARBA" id="ARBA00004127"/>
    </source>
</evidence>
<sequence length="396" mass="44897">MSSYGNIEIDDLGNNMYLVKNIHTSKYVKLGTRETKYLTHLIGDKGNLDIEAAETGLNEEERNYLNGKFLEWGFLSDGNDQDSKAGSPGKRFKNFVKNNDLTNITVASLNPDMFLDKCMPVIKALLSPVAMIIYFLLFLLGWKALSMNYYLMNDVAFKGISIRNAIIIYIMQVITIGFHELGHAITCKYYGGKVRKMGIKLFFLLPAMYCDISEIYTFKSRKKKMLVSFAGVLVNFVAANIALIIYALLNYFHGINSAVLAIYYFVNIGLGIFNLIPFVKLDGYWILSGFANITNFMDKSINLLLKLIVSPKEFAALEINNTRKFVMVLYGLCVCAVKPAFWAYSLYIINRYLSMVLGQKTIYLIIFIAVYILFTIFKDAIKRFKDVISGTANTMP</sequence>
<dbReference type="CDD" id="cd05709">
    <property type="entry name" value="S2P-M50"/>
    <property type="match status" value="1"/>
</dbReference>
<dbReference type="OrthoDB" id="9800627at2"/>
<dbReference type="GO" id="GO:0005737">
    <property type="term" value="C:cytoplasm"/>
    <property type="evidence" value="ECO:0007669"/>
    <property type="project" value="TreeGrafter"/>
</dbReference>
<comment type="caution">
    <text evidence="9">The sequence shown here is derived from an EMBL/GenBank/DDBJ whole genome shotgun (WGS) entry which is preliminary data.</text>
</comment>
<dbReference type="STRING" id="48256.CLHUN_10850"/>
<dbReference type="InterPro" id="IPR001193">
    <property type="entry name" value="MBTPS2"/>
</dbReference>
<name>A0A1V4SMT1_RUMHU</name>
<evidence type="ECO:0000256" key="7">
    <source>
        <dbReference type="SAM" id="Phobius"/>
    </source>
</evidence>
<dbReference type="GO" id="GO:0016020">
    <property type="term" value="C:membrane"/>
    <property type="evidence" value="ECO:0007669"/>
    <property type="project" value="InterPro"/>
</dbReference>
<evidence type="ECO:0000313" key="9">
    <source>
        <dbReference type="EMBL" id="OPX45198.1"/>
    </source>
</evidence>
<evidence type="ECO:0000256" key="3">
    <source>
        <dbReference type="ARBA" id="ARBA00007931"/>
    </source>
</evidence>
<reference evidence="9 10" key="1">
    <citation type="submission" date="2017-03" db="EMBL/GenBank/DDBJ databases">
        <title>Genome sequence of Clostridium hungatei DSM 14427.</title>
        <authorList>
            <person name="Poehlein A."/>
            <person name="Daniel R."/>
        </authorList>
    </citation>
    <scope>NUCLEOTIDE SEQUENCE [LARGE SCALE GENOMIC DNA]</scope>
    <source>
        <strain evidence="9 10">DSM 14427</strain>
    </source>
</reference>
<dbReference type="GO" id="GO:0004222">
    <property type="term" value="F:metalloendopeptidase activity"/>
    <property type="evidence" value="ECO:0007669"/>
    <property type="project" value="InterPro"/>
</dbReference>
<keyword evidence="4 7" id="KW-0812">Transmembrane</keyword>
<dbReference type="Pfam" id="PF02163">
    <property type="entry name" value="Peptidase_M50"/>
    <property type="match status" value="1"/>
</dbReference>
<keyword evidence="5 7" id="KW-1133">Transmembrane helix</keyword>
<feature type="transmembrane region" description="Helical" evidence="7">
    <location>
        <begin position="325"/>
        <end position="349"/>
    </location>
</feature>
<dbReference type="InterPro" id="IPR008915">
    <property type="entry name" value="Peptidase_M50"/>
</dbReference>
<keyword evidence="9" id="KW-0645">Protease</keyword>
<evidence type="ECO:0000313" key="10">
    <source>
        <dbReference type="Proteomes" id="UP000191554"/>
    </source>
</evidence>
<evidence type="ECO:0000256" key="5">
    <source>
        <dbReference type="ARBA" id="ARBA00022989"/>
    </source>
</evidence>
<dbReference type="GO" id="GO:0012505">
    <property type="term" value="C:endomembrane system"/>
    <property type="evidence" value="ECO:0007669"/>
    <property type="project" value="UniProtKB-SubCell"/>
</dbReference>
<keyword evidence="10" id="KW-1185">Reference proteome</keyword>
<keyword evidence="9" id="KW-0378">Hydrolase</keyword>